<feature type="domain" description="CTLH" evidence="11">
    <location>
        <begin position="204"/>
        <end position="261"/>
    </location>
</feature>
<dbReference type="PANTHER" id="PTHR12170">
    <property type="entry name" value="MACROPHAGE ERYTHROBLAST ATTACHER-RELATED"/>
    <property type="match status" value="1"/>
</dbReference>
<dbReference type="FunFam" id="3.30.40.10:FF:000143">
    <property type="entry name" value="Regulator of gluconeogenesis Rmd5"/>
    <property type="match status" value="1"/>
</dbReference>
<dbReference type="InterPro" id="IPR024964">
    <property type="entry name" value="CTLH/CRA"/>
</dbReference>
<dbReference type="GO" id="GO:0008270">
    <property type="term" value="F:zinc ion binding"/>
    <property type="evidence" value="ECO:0007669"/>
    <property type="project" value="UniProtKB-KW"/>
</dbReference>
<dbReference type="InterPro" id="IPR013083">
    <property type="entry name" value="Znf_RING/FYVE/PHD"/>
</dbReference>
<dbReference type="InterPro" id="IPR044063">
    <property type="entry name" value="ZF_RING_GID"/>
</dbReference>
<dbReference type="GO" id="GO:0043161">
    <property type="term" value="P:proteasome-mediated ubiquitin-dependent protein catabolic process"/>
    <property type="evidence" value="ECO:0007669"/>
    <property type="project" value="InterPro"/>
</dbReference>
<evidence type="ECO:0000256" key="7">
    <source>
        <dbReference type="ARBA" id="ARBA00075398"/>
    </source>
</evidence>
<keyword evidence="2" id="KW-0963">Cytoplasm</keyword>
<evidence type="ECO:0000256" key="3">
    <source>
        <dbReference type="ARBA" id="ARBA00022723"/>
    </source>
</evidence>
<dbReference type="GO" id="GO:0061630">
    <property type="term" value="F:ubiquitin protein ligase activity"/>
    <property type="evidence" value="ECO:0007669"/>
    <property type="project" value="InterPro"/>
</dbReference>
<organism evidence="13 14">
    <name type="scientific">Cordyceps militaris</name>
    <name type="common">Caterpillar fungus</name>
    <name type="synonym">Clavaria militaris</name>
    <dbReference type="NCBI Taxonomy" id="73501"/>
    <lineage>
        <taxon>Eukaryota</taxon>
        <taxon>Fungi</taxon>
        <taxon>Dikarya</taxon>
        <taxon>Ascomycota</taxon>
        <taxon>Pezizomycotina</taxon>
        <taxon>Sordariomycetes</taxon>
        <taxon>Hypocreomycetidae</taxon>
        <taxon>Hypocreales</taxon>
        <taxon>Cordycipitaceae</taxon>
        <taxon>Cordyceps</taxon>
    </lineage>
</organism>
<dbReference type="InterPro" id="IPR013144">
    <property type="entry name" value="CRA_dom"/>
</dbReference>
<dbReference type="VEuPathDB" id="FungiDB:A9K55_007519"/>
<comment type="subcellular location">
    <subcellularLocation>
        <location evidence="1">Cytoplasm</location>
    </subcellularLocation>
</comment>
<feature type="domain" description="RING-Gid-type" evidence="12">
    <location>
        <begin position="395"/>
        <end position="436"/>
    </location>
</feature>
<evidence type="ECO:0000256" key="4">
    <source>
        <dbReference type="ARBA" id="ARBA00022771"/>
    </source>
</evidence>
<dbReference type="GO" id="GO:0005737">
    <property type="term" value="C:cytoplasm"/>
    <property type="evidence" value="ECO:0007669"/>
    <property type="project" value="UniProtKB-SubCell"/>
</dbReference>
<dbReference type="GO" id="GO:0034657">
    <property type="term" value="C:GID complex"/>
    <property type="evidence" value="ECO:0007669"/>
    <property type="project" value="TreeGrafter"/>
</dbReference>
<evidence type="ECO:0000313" key="14">
    <source>
        <dbReference type="Proteomes" id="UP000323067"/>
    </source>
</evidence>
<evidence type="ECO:0000256" key="5">
    <source>
        <dbReference type="ARBA" id="ARBA00022833"/>
    </source>
</evidence>
<feature type="region of interest" description="Disordered" evidence="10">
    <location>
        <begin position="140"/>
        <end position="184"/>
    </location>
</feature>
<dbReference type="SMART" id="SM00757">
    <property type="entry name" value="CRA"/>
    <property type="match status" value="1"/>
</dbReference>
<dbReference type="InterPro" id="IPR037683">
    <property type="entry name" value="Rmd5_dRing"/>
</dbReference>
<proteinExistence type="inferred from homology"/>
<name>A0A2H4SI09_CORMI</name>
<protein>
    <recommendedName>
        <fullName evidence="8">GID complex catalytic subunit 2</fullName>
    </recommendedName>
    <alternativeName>
        <fullName evidence="7">Glucose-induced degradation protein 2</fullName>
    </alternativeName>
</protein>
<feature type="zinc finger region" description="RING-Gid-type" evidence="9">
    <location>
        <begin position="395"/>
        <end position="436"/>
    </location>
</feature>
<dbReference type="OrthoDB" id="1933281at2759"/>
<dbReference type="InterPro" id="IPR001841">
    <property type="entry name" value="Znf_RING"/>
</dbReference>
<keyword evidence="3" id="KW-0479">Metal-binding</keyword>
<dbReference type="PANTHER" id="PTHR12170:SF3">
    <property type="entry name" value="GH10162P"/>
    <property type="match status" value="1"/>
</dbReference>
<feature type="compositionally biased region" description="Acidic residues" evidence="10">
    <location>
        <begin position="159"/>
        <end position="184"/>
    </location>
</feature>
<sequence>MADDSTSPFGPLLLELARMRKSNLSAAIDDVDKIIDLLSAARDQVAAEDDSHRTMMALTTLQNPVKSRLEAINTDLKDVNKAQKGFGKALDKALPHRDLPMETDAMDDQSALINRAIAMHLLREGQFSVASNFVQEARDNPLDTRHFSRPTPTPSQVDADGDDDMDEPDFHEDDEEEEEDDDDDDAFESLTAQLDGRHSGLQQKFAEMYSILSELRGRNLSPAIRWAHENNGRLEAKGSNLEFELCKLQYVWLFKGPAVNGLPDDAHNGHAGALLYARQHFGRFQARHLVEIQQLCCAMVYASNLEASPYRRIFAIDSAFDDVSTSFTREFCSLLGLAAESPLYVAVTAGAIALPRLIKYTTYMREKKTEWTTENELAFETPLPPSMIYHPIFVCPVSKEQTTERNPPMLLPCGHVICNDSLKNIAKGSRCKCPYCPTEGHVREAIRITL</sequence>
<dbReference type="Gene3D" id="3.30.40.10">
    <property type="entry name" value="Zinc/RING finger domain, C3HC4 (zinc finger)"/>
    <property type="match status" value="1"/>
</dbReference>
<dbReference type="InterPro" id="IPR045098">
    <property type="entry name" value="Fyv10_fam"/>
</dbReference>
<evidence type="ECO:0000256" key="8">
    <source>
        <dbReference type="ARBA" id="ARBA00080744"/>
    </source>
</evidence>
<evidence type="ECO:0000256" key="10">
    <source>
        <dbReference type="SAM" id="MobiDB-lite"/>
    </source>
</evidence>
<dbReference type="CDD" id="cd16652">
    <property type="entry name" value="dRING_Rmd5p-like"/>
    <property type="match status" value="1"/>
</dbReference>
<dbReference type="SUPFAM" id="SSF57850">
    <property type="entry name" value="RING/U-box"/>
    <property type="match status" value="1"/>
</dbReference>
<evidence type="ECO:0000256" key="2">
    <source>
        <dbReference type="ARBA" id="ARBA00022490"/>
    </source>
</evidence>
<dbReference type="Pfam" id="PF13445">
    <property type="entry name" value="zf-RING_UBOX"/>
    <property type="match status" value="1"/>
</dbReference>
<dbReference type="SMART" id="SM00668">
    <property type="entry name" value="CTLH"/>
    <property type="match status" value="1"/>
</dbReference>
<dbReference type="GO" id="GO:0005634">
    <property type="term" value="C:nucleus"/>
    <property type="evidence" value="ECO:0007669"/>
    <property type="project" value="TreeGrafter"/>
</dbReference>
<comment type="similarity">
    <text evidence="6">Belongs to the RMD5/GID2 family.</text>
</comment>
<evidence type="ECO:0000259" key="11">
    <source>
        <dbReference type="PROSITE" id="PS50897"/>
    </source>
</evidence>
<dbReference type="InterPro" id="IPR027370">
    <property type="entry name" value="Znf-RING_euk"/>
</dbReference>
<dbReference type="PROSITE" id="PS50897">
    <property type="entry name" value="CTLH"/>
    <property type="match status" value="1"/>
</dbReference>
<dbReference type="AlphaFoldDB" id="A0A2H4SI09"/>
<evidence type="ECO:0000259" key="12">
    <source>
        <dbReference type="PROSITE" id="PS51867"/>
    </source>
</evidence>
<evidence type="ECO:0000313" key="13">
    <source>
        <dbReference type="EMBL" id="ATY62747.1"/>
    </source>
</evidence>
<accession>A0A2H4SI09</accession>
<dbReference type="SMART" id="SM00184">
    <property type="entry name" value="RING"/>
    <property type="match status" value="1"/>
</dbReference>
<evidence type="ECO:0000256" key="9">
    <source>
        <dbReference type="PROSITE-ProRule" id="PRU01215"/>
    </source>
</evidence>
<keyword evidence="4 9" id="KW-0863">Zinc-finger</keyword>
<reference evidence="13 14" key="1">
    <citation type="journal article" date="2017" name="BMC Genomics">
        <title>Chromosome level assembly and secondary metabolite potential of the parasitic fungus Cordyceps militaris.</title>
        <authorList>
            <person name="Kramer G.J."/>
            <person name="Nodwell J.R."/>
        </authorList>
    </citation>
    <scope>NUCLEOTIDE SEQUENCE [LARGE SCALE GENOMIC DNA]</scope>
    <source>
        <strain evidence="13 14">ATCC 34164</strain>
    </source>
</reference>
<evidence type="ECO:0000256" key="1">
    <source>
        <dbReference type="ARBA" id="ARBA00004496"/>
    </source>
</evidence>
<dbReference type="EMBL" id="CP023324">
    <property type="protein sequence ID" value="ATY62747.1"/>
    <property type="molecule type" value="Genomic_DNA"/>
</dbReference>
<keyword evidence="5" id="KW-0862">Zinc</keyword>
<dbReference type="Pfam" id="PF10607">
    <property type="entry name" value="CTLH"/>
    <property type="match status" value="1"/>
</dbReference>
<dbReference type="PROSITE" id="PS51867">
    <property type="entry name" value="ZF_RING_GID"/>
    <property type="match status" value="1"/>
</dbReference>
<gene>
    <name evidence="13" type="ORF">A9K55_007519</name>
</gene>
<evidence type="ECO:0000256" key="6">
    <source>
        <dbReference type="ARBA" id="ARBA00061136"/>
    </source>
</evidence>
<dbReference type="VEuPathDB" id="FungiDB:CCM_00081"/>
<dbReference type="Proteomes" id="UP000323067">
    <property type="component" value="Chromosome vii"/>
</dbReference>
<dbReference type="InterPro" id="IPR006595">
    <property type="entry name" value="CTLH_C"/>
</dbReference>